<dbReference type="Proteomes" id="UP000830055">
    <property type="component" value="Chromosome"/>
</dbReference>
<organism evidence="3 4">
    <name type="scientific">Desulfofustis limnaeus</name>
    <dbReference type="NCBI Taxonomy" id="2740163"/>
    <lineage>
        <taxon>Bacteria</taxon>
        <taxon>Pseudomonadati</taxon>
        <taxon>Thermodesulfobacteriota</taxon>
        <taxon>Desulfobulbia</taxon>
        <taxon>Desulfobulbales</taxon>
        <taxon>Desulfocapsaceae</taxon>
        <taxon>Desulfofustis</taxon>
    </lineage>
</organism>
<reference evidence="3 4" key="1">
    <citation type="submission" date="2022-01" db="EMBL/GenBank/DDBJ databases">
        <title>Desulfofustis limnae sp. nov., a novel mesophilic sulfate-reducing bacterium isolated from marsh soil.</title>
        <authorList>
            <person name="Watanabe M."/>
            <person name="Takahashi A."/>
            <person name="Kojima H."/>
            <person name="Fukui M."/>
        </authorList>
    </citation>
    <scope>NUCLEOTIDE SEQUENCE [LARGE SCALE GENOMIC DNA]</scope>
    <source>
        <strain evidence="3 4">PPLL</strain>
    </source>
</reference>
<dbReference type="RefSeq" id="WP_284152181.1">
    <property type="nucleotide sequence ID" value="NZ_AP025516.1"/>
</dbReference>
<proteinExistence type="predicted"/>
<name>A0ABM7WCX2_9BACT</name>
<protein>
    <recommendedName>
        <fullName evidence="5">Single-stranded DNA-binding protein</fullName>
    </recommendedName>
</protein>
<keyword evidence="4" id="KW-1185">Reference proteome</keyword>
<sequence>MEKNKVEMTGQVSRIRSISTKKGTSMVKFFINVDQYRFLCVAFAGVADAIQAAGEGAEIGVSGTAAINSWQPEPGQWRNDFQLSCWSVEIAGTVVSYTKESKGQQNNRTAIPSYCGGPF</sequence>
<keyword evidence="1 2" id="KW-0238">DNA-binding</keyword>
<evidence type="ECO:0000313" key="3">
    <source>
        <dbReference type="EMBL" id="BDD88849.1"/>
    </source>
</evidence>
<evidence type="ECO:0000256" key="2">
    <source>
        <dbReference type="PROSITE-ProRule" id="PRU00252"/>
    </source>
</evidence>
<evidence type="ECO:0000256" key="1">
    <source>
        <dbReference type="ARBA" id="ARBA00023125"/>
    </source>
</evidence>
<gene>
    <name evidence="3" type="ORF">DPPLL_32140</name>
</gene>
<accession>A0ABM7WCX2</accession>
<dbReference type="PROSITE" id="PS50935">
    <property type="entry name" value="SSB"/>
    <property type="match status" value="1"/>
</dbReference>
<evidence type="ECO:0000313" key="4">
    <source>
        <dbReference type="Proteomes" id="UP000830055"/>
    </source>
</evidence>
<dbReference type="SUPFAM" id="SSF50249">
    <property type="entry name" value="Nucleic acid-binding proteins"/>
    <property type="match status" value="1"/>
</dbReference>
<dbReference type="EMBL" id="AP025516">
    <property type="protein sequence ID" value="BDD88849.1"/>
    <property type="molecule type" value="Genomic_DNA"/>
</dbReference>
<dbReference type="InterPro" id="IPR012340">
    <property type="entry name" value="NA-bd_OB-fold"/>
</dbReference>
<dbReference type="InterPro" id="IPR000424">
    <property type="entry name" value="Primosome_PriB/ssb"/>
</dbReference>
<evidence type="ECO:0008006" key="5">
    <source>
        <dbReference type="Google" id="ProtNLM"/>
    </source>
</evidence>